<dbReference type="SMART" id="SM00516">
    <property type="entry name" value="SEC14"/>
    <property type="match status" value="1"/>
</dbReference>
<dbReference type="SUPFAM" id="SSF52087">
    <property type="entry name" value="CRAL/TRIO domain"/>
    <property type="match status" value="1"/>
</dbReference>
<proteinExistence type="predicted"/>
<evidence type="ECO:0000313" key="2">
    <source>
        <dbReference type="EMBL" id="CAD9041440.1"/>
    </source>
</evidence>
<evidence type="ECO:0000259" key="1">
    <source>
        <dbReference type="PROSITE" id="PS50191"/>
    </source>
</evidence>
<accession>A0A7S1JE89</accession>
<dbReference type="InterPro" id="IPR051026">
    <property type="entry name" value="PI/PC_transfer"/>
</dbReference>
<dbReference type="Gene3D" id="3.40.525.10">
    <property type="entry name" value="CRAL-TRIO lipid binding domain"/>
    <property type="match status" value="1"/>
</dbReference>
<reference evidence="2" key="1">
    <citation type="submission" date="2021-01" db="EMBL/GenBank/DDBJ databases">
        <authorList>
            <person name="Corre E."/>
            <person name="Pelletier E."/>
            <person name="Niang G."/>
            <person name="Scheremetjew M."/>
            <person name="Finn R."/>
            <person name="Kale V."/>
            <person name="Holt S."/>
            <person name="Cochrane G."/>
            <person name="Meng A."/>
            <person name="Brown T."/>
            <person name="Cohen L."/>
        </authorList>
    </citation>
    <scope>NUCLEOTIDE SEQUENCE</scope>
    <source>
        <strain evidence="2">NIES-381</strain>
    </source>
</reference>
<organism evidence="2">
    <name type="scientific">Eutreptiella gymnastica</name>
    <dbReference type="NCBI Taxonomy" id="73025"/>
    <lineage>
        <taxon>Eukaryota</taxon>
        <taxon>Discoba</taxon>
        <taxon>Euglenozoa</taxon>
        <taxon>Euglenida</taxon>
        <taxon>Spirocuta</taxon>
        <taxon>Euglenophyceae</taxon>
        <taxon>Eutreptiales</taxon>
        <taxon>Eutreptiaceae</taxon>
        <taxon>Eutreptiella</taxon>
    </lineage>
</organism>
<dbReference type="EMBL" id="HBGA01143829">
    <property type="protein sequence ID" value="CAD9041440.1"/>
    <property type="molecule type" value="Transcribed_RNA"/>
</dbReference>
<dbReference type="SUPFAM" id="SSF46938">
    <property type="entry name" value="CRAL/TRIO N-terminal domain"/>
    <property type="match status" value="1"/>
</dbReference>
<feature type="domain" description="CRAL-TRIO" evidence="1">
    <location>
        <begin position="75"/>
        <end position="242"/>
    </location>
</feature>
<name>A0A7S1JE89_9EUGL</name>
<dbReference type="CDD" id="cd00170">
    <property type="entry name" value="SEC14"/>
    <property type="match status" value="1"/>
</dbReference>
<dbReference type="PANTHER" id="PTHR45657">
    <property type="entry name" value="CRAL-TRIO DOMAIN-CONTAINING PROTEIN YKL091C-RELATED"/>
    <property type="match status" value="1"/>
</dbReference>
<dbReference type="Pfam" id="PF00650">
    <property type="entry name" value="CRAL_TRIO"/>
    <property type="match status" value="1"/>
</dbReference>
<gene>
    <name evidence="2" type="ORF">EGYM00392_LOCUS52615</name>
</gene>
<sequence length="252" mass="27324">MSSSLTNHSPVAIAAVRSKAGPAAADLDDPFVDKFLSARGGAVDKAAQMLTAHLEWRAQNSVDTVMQEYFGATSSRPDIHELYSAGFYGNDRAGNPVYVERPGKSNVAEAFAKLGEPFMVRWHICTMETGRDLYRTKKAQGVVTVIDATGIGMGHISKAALSFFRKVSAMDQDNYPEHLVTSIIINAGMIAKNGWKMLSPFMDTRTKAKFHILGSDYHETLHSLVPKESLPAFLGGTRADGDCLRIFGAAAP</sequence>
<dbReference type="PANTHER" id="PTHR45657:SF1">
    <property type="entry name" value="CRAL-TRIO DOMAIN-CONTAINING PROTEIN YKL091C-RELATED"/>
    <property type="match status" value="1"/>
</dbReference>
<dbReference type="AlphaFoldDB" id="A0A7S1JE89"/>
<dbReference type="PROSITE" id="PS50191">
    <property type="entry name" value="CRAL_TRIO"/>
    <property type="match status" value="1"/>
</dbReference>
<protein>
    <recommendedName>
        <fullName evidence="1">CRAL-TRIO domain-containing protein</fullName>
    </recommendedName>
</protein>
<dbReference type="InterPro" id="IPR036273">
    <property type="entry name" value="CRAL/TRIO_N_dom_sf"/>
</dbReference>
<dbReference type="PRINTS" id="PR00180">
    <property type="entry name" value="CRETINALDHBP"/>
</dbReference>
<dbReference type="InterPro" id="IPR001251">
    <property type="entry name" value="CRAL-TRIO_dom"/>
</dbReference>
<dbReference type="InterPro" id="IPR036865">
    <property type="entry name" value="CRAL-TRIO_dom_sf"/>
</dbReference>